<accession>A0A931CN02</accession>
<dbReference type="Pfam" id="PF01738">
    <property type="entry name" value="DLH"/>
    <property type="match status" value="1"/>
</dbReference>
<dbReference type="EMBL" id="JADNYM010000012">
    <property type="protein sequence ID" value="MBG0739892.1"/>
    <property type="molecule type" value="Genomic_DNA"/>
</dbReference>
<comment type="caution">
    <text evidence="3">The sequence shown here is derived from an EMBL/GenBank/DDBJ whole genome shotgun (WGS) entry which is preliminary data.</text>
</comment>
<feature type="region of interest" description="Disordered" evidence="1">
    <location>
        <begin position="21"/>
        <end position="49"/>
    </location>
</feature>
<reference evidence="3 4" key="1">
    <citation type="submission" date="2020-11" db="EMBL/GenBank/DDBJ databases">
        <title>Arthrobacter antarcticus sp. nov., isolated from Antarctic Soil.</title>
        <authorList>
            <person name="Li J."/>
        </authorList>
    </citation>
    <scope>NUCLEOTIDE SEQUENCE [LARGE SCALE GENOMIC DNA]</scope>
    <source>
        <strain evidence="3 4">Z1-20</strain>
    </source>
</reference>
<organism evidence="3 4">
    <name type="scientific">Arthrobacter terrae</name>
    <dbReference type="NCBI Taxonomy" id="2935737"/>
    <lineage>
        <taxon>Bacteria</taxon>
        <taxon>Bacillati</taxon>
        <taxon>Actinomycetota</taxon>
        <taxon>Actinomycetes</taxon>
        <taxon>Micrococcales</taxon>
        <taxon>Micrococcaceae</taxon>
        <taxon>Arthrobacter</taxon>
    </lineage>
</organism>
<gene>
    <name evidence="3" type="ORF">IV500_10890</name>
</gene>
<dbReference type="InterPro" id="IPR029058">
    <property type="entry name" value="AB_hydrolase_fold"/>
</dbReference>
<dbReference type="InterPro" id="IPR051049">
    <property type="entry name" value="Dienelactone_hydrolase-like"/>
</dbReference>
<evidence type="ECO:0000313" key="4">
    <source>
        <dbReference type="Proteomes" id="UP000655366"/>
    </source>
</evidence>
<feature type="domain" description="Dienelactone hydrolase" evidence="2">
    <location>
        <begin position="68"/>
        <end position="288"/>
    </location>
</feature>
<dbReference type="InterPro" id="IPR002925">
    <property type="entry name" value="Dienelactn_hydro"/>
</dbReference>
<dbReference type="Proteomes" id="UP000655366">
    <property type="component" value="Unassembled WGS sequence"/>
</dbReference>
<name>A0A931CN02_9MICC</name>
<sequence>MEEAARRIAGSLSVSTAGALTSGHAAGAGPDAGSGTPHQHDQNGLPALPPGVRRITLPSLLAEQSPELRGYLAIPPGHGPWPAVVMLHEAFAIDAVMLRQVARMAAAGYLVLMPDLFSAGGPRRCLSATFRALKSGQGRAFADIEAARRVLLDRADCTGAAGVLGFCMGGGFALASAARGFGAASVNYGMIPKDVSEVLEGACPMVASYGGRDPLLTRSVPRLEAALKQHSIIHDIKIYPEAGHAFLNDSPTGPALLRPVLKLITGAGPDPEAAADAWQRIEEFFGQQLKHGTES</sequence>
<keyword evidence="3" id="KW-0378">Hydrolase</keyword>
<evidence type="ECO:0000259" key="2">
    <source>
        <dbReference type="Pfam" id="PF01738"/>
    </source>
</evidence>
<evidence type="ECO:0000313" key="3">
    <source>
        <dbReference type="EMBL" id="MBG0739892.1"/>
    </source>
</evidence>
<evidence type="ECO:0000256" key="1">
    <source>
        <dbReference type="SAM" id="MobiDB-lite"/>
    </source>
</evidence>
<dbReference type="GO" id="GO:0016787">
    <property type="term" value="F:hydrolase activity"/>
    <property type="evidence" value="ECO:0007669"/>
    <property type="project" value="UniProtKB-KW"/>
</dbReference>
<keyword evidence="4" id="KW-1185">Reference proteome</keyword>
<dbReference type="PANTHER" id="PTHR46623">
    <property type="entry name" value="CARBOXYMETHYLENEBUTENOLIDASE-RELATED"/>
    <property type="match status" value="1"/>
</dbReference>
<dbReference type="PANTHER" id="PTHR46623:SF6">
    <property type="entry name" value="ALPHA_BETA-HYDROLASES SUPERFAMILY PROTEIN"/>
    <property type="match status" value="1"/>
</dbReference>
<dbReference type="Gene3D" id="3.40.50.1820">
    <property type="entry name" value="alpha/beta hydrolase"/>
    <property type="match status" value="1"/>
</dbReference>
<proteinExistence type="predicted"/>
<dbReference type="SUPFAM" id="SSF53474">
    <property type="entry name" value="alpha/beta-Hydrolases"/>
    <property type="match status" value="1"/>
</dbReference>
<protein>
    <submittedName>
        <fullName evidence="3">Dienelactone hydrolase family protein</fullName>
    </submittedName>
</protein>
<dbReference type="AlphaFoldDB" id="A0A931CN02"/>